<dbReference type="PROSITE" id="PS51532">
    <property type="entry name" value="PITH"/>
    <property type="match status" value="1"/>
</dbReference>
<dbReference type="PANTHER" id="PTHR12175:SF1">
    <property type="entry name" value="PITH DOMAIN-CONTAINING PROTEIN 1"/>
    <property type="match status" value="1"/>
</dbReference>
<dbReference type="InterPro" id="IPR037047">
    <property type="entry name" value="PITH_dom_sf"/>
</dbReference>
<dbReference type="InterPro" id="IPR008979">
    <property type="entry name" value="Galactose-bd-like_sf"/>
</dbReference>
<dbReference type="Gene3D" id="2.60.120.470">
    <property type="entry name" value="PITH domain"/>
    <property type="match status" value="1"/>
</dbReference>
<reference evidence="3" key="2">
    <citation type="journal article" date="2018" name="Biosci. Biotechnol. Biochem.">
        <title>Polysaccharide hydrolase of the hadal zone amphipods Hirondellea gigas.</title>
        <authorList>
            <person name="Kobayashi H."/>
            <person name="Nagahama T."/>
            <person name="Arai W."/>
            <person name="Sasagawa Y."/>
            <person name="Umeda M."/>
            <person name="Hayashi T."/>
            <person name="Nikaido I."/>
            <person name="Watanabe H."/>
            <person name="Oguri K."/>
            <person name="Kitazato H."/>
            <person name="Fujioka K."/>
            <person name="Kido Y."/>
            <person name="Takami H."/>
        </authorList>
    </citation>
    <scope>NUCLEOTIDE SEQUENCE</scope>
    <source>
        <tissue evidence="3">Whole body</tissue>
    </source>
</reference>
<reference evidence="4" key="1">
    <citation type="submission" date="2017-11" db="EMBL/GenBank/DDBJ databases">
        <title>The sensing device of the deep-sea amphipod.</title>
        <authorList>
            <person name="Kobayashi H."/>
            <person name="Nagahama T."/>
            <person name="Arai W."/>
            <person name="Sasagawa Y."/>
            <person name="Umeda M."/>
            <person name="Hayashi T."/>
            <person name="Nikaido I."/>
            <person name="Watanabe H."/>
            <person name="Oguri K."/>
            <person name="Kitazato H."/>
            <person name="Fujioka K."/>
            <person name="Kido Y."/>
            <person name="Takami H."/>
        </authorList>
    </citation>
    <scope>NUCLEOTIDE SEQUENCE</scope>
    <source>
        <tissue evidence="4">Whole body</tissue>
    </source>
</reference>
<dbReference type="GO" id="GO:0005737">
    <property type="term" value="C:cytoplasm"/>
    <property type="evidence" value="ECO:0007669"/>
    <property type="project" value="UniProtKB-ARBA"/>
</dbReference>
<dbReference type="SUPFAM" id="SSF49785">
    <property type="entry name" value="Galactose-binding domain-like"/>
    <property type="match status" value="1"/>
</dbReference>
<dbReference type="GO" id="GO:0005634">
    <property type="term" value="C:nucleus"/>
    <property type="evidence" value="ECO:0007669"/>
    <property type="project" value="TreeGrafter"/>
</dbReference>
<dbReference type="InterPro" id="IPR045099">
    <property type="entry name" value="PITH1-like"/>
</dbReference>
<dbReference type="PANTHER" id="PTHR12175">
    <property type="entry name" value="AD039 HT014 THIOREDOXIN FAMILY TRP26"/>
    <property type="match status" value="1"/>
</dbReference>
<organism evidence="3">
    <name type="scientific">Hirondellea gigas</name>
    <dbReference type="NCBI Taxonomy" id="1518452"/>
    <lineage>
        <taxon>Eukaryota</taxon>
        <taxon>Metazoa</taxon>
        <taxon>Ecdysozoa</taxon>
        <taxon>Arthropoda</taxon>
        <taxon>Crustacea</taxon>
        <taxon>Multicrustacea</taxon>
        <taxon>Malacostraca</taxon>
        <taxon>Eumalacostraca</taxon>
        <taxon>Peracarida</taxon>
        <taxon>Amphipoda</taxon>
        <taxon>Amphilochidea</taxon>
        <taxon>Lysianassida</taxon>
        <taxon>Lysianassidira</taxon>
        <taxon>Lysianassoidea</taxon>
        <taxon>Lysianassidae</taxon>
        <taxon>Hirondellea</taxon>
    </lineage>
</organism>
<dbReference type="AlphaFoldDB" id="A0A2P2I945"/>
<evidence type="ECO:0000259" key="2">
    <source>
        <dbReference type="PROSITE" id="PS51532"/>
    </source>
</evidence>
<dbReference type="InterPro" id="IPR010400">
    <property type="entry name" value="PITH_dom"/>
</dbReference>
<feature type="domain" description="PITH" evidence="2">
    <location>
        <begin position="18"/>
        <end position="189"/>
    </location>
</feature>
<protein>
    <submittedName>
        <fullName evidence="3">PITH domain-containing protein GA19395-like</fullName>
    </submittedName>
</protein>
<evidence type="ECO:0000313" key="4">
    <source>
        <dbReference type="EMBL" id="LAC24784.1"/>
    </source>
</evidence>
<dbReference type="EMBL" id="IACF01004957">
    <property type="protein sequence ID" value="LAB70544.1"/>
    <property type="molecule type" value="mRNA"/>
</dbReference>
<evidence type="ECO:0000313" key="3">
    <source>
        <dbReference type="EMBL" id="LAB70544.1"/>
    </source>
</evidence>
<evidence type="ECO:0000256" key="1">
    <source>
        <dbReference type="ARBA" id="ARBA00025788"/>
    </source>
</evidence>
<sequence length="207" mass="22857">MSGGCCGGDDHEPGCLLNPANDRTADFSLYTKINWSEFTTLNEATKETGRKVFKPWQDRLSDEYVESDIDGDLIFNIPLTGDVKLMGIIVVGGPVALHPTKVRLFKGSYRGFDEVQGTADQEIDLHPDTKGVMEYPVKATRFNNVSYLCLHFPANFSGGDNTRISYIGLRGDFKKVNRDAIAIATYEIRPSMSDHKNALDEGASTVL</sequence>
<comment type="similarity">
    <text evidence="1">Belongs to the PITHD1 family.</text>
</comment>
<name>A0A2P2I945_9CRUS</name>
<dbReference type="EMBL" id="IACT01005635">
    <property type="protein sequence ID" value="LAC24784.1"/>
    <property type="molecule type" value="mRNA"/>
</dbReference>
<accession>A0A2P2I945</accession>
<dbReference type="Pfam" id="PF06201">
    <property type="entry name" value="PITH"/>
    <property type="match status" value="1"/>
</dbReference>
<proteinExistence type="evidence at transcript level"/>